<sequence length="230" mass="25078">MTAAQIRSLPIQELYSRWGTGYDQGRVNNMQGLDDTELETLLPKFVSMLAQSHDSSAAPLRVIDFGCGTGRNTLKLIAMIPGAEIIGLDATPALLEVAERRCKEASATLPDNLRPKGLSFHVYNPLEDKTGGKPPVEGQAQGLISTLVIEHLPLADFFKMCSQIVAPGRAEGAKWGFDLVEVQDGIPKDPNMSLYLSNRRCNSLKQEFQITTLKVYNLCDGSQVSSSTLP</sequence>
<organism evidence="2 3">
    <name type="scientific">Anthostomella pinea</name>
    <dbReference type="NCBI Taxonomy" id="933095"/>
    <lineage>
        <taxon>Eukaryota</taxon>
        <taxon>Fungi</taxon>
        <taxon>Dikarya</taxon>
        <taxon>Ascomycota</taxon>
        <taxon>Pezizomycotina</taxon>
        <taxon>Sordariomycetes</taxon>
        <taxon>Xylariomycetidae</taxon>
        <taxon>Xylariales</taxon>
        <taxon>Xylariaceae</taxon>
        <taxon>Anthostomella</taxon>
    </lineage>
</organism>
<protein>
    <submittedName>
        <fullName evidence="2">Uu.00g095150.m01.CDS01</fullName>
    </submittedName>
</protein>
<dbReference type="Proteomes" id="UP001295740">
    <property type="component" value="Unassembled WGS sequence"/>
</dbReference>
<accession>A0AAI8VT14</accession>
<comment type="caution">
    <text evidence="2">The sequence shown here is derived from an EMBL/GenBank/DDBJ whole genome shotgun (WGS) entry which is preliminary data.</text>
</comment>
<proteinExistence type="predicted"/>
<dbReference type="AlphaFoldDB" id="A0AAI8VT14"/>
<dbReference type="EMBL" id="CAUWAG010000017">
    <property type="protein sequence ID" value="CAJ2510546.1"/>
    <property type="molecule type" value="Genomic_DNA"/>
</dbReference>
<dbReference type="CDD" id="cd02440">
    <property type="entry name" value="AdoMet_MTases"/>
    <property type="match status" value="1"/>
</dbReference>
<dbReference type="SUPFAM" id="SSF53335">
    <property type="entry name" value="S-adenosyl-L-methionine-dependent methyltransferases"/>
    <property type="match status" value="1"/>
</dbReference>
<dbReference type="Pfam" id="PF13649">
    <property type="entry name" value="Methyltransf_25"/>
    <property type="match status" value="1"/>
</dbReference>
<dbReference type="InterPro" id="IPR029063">
    <property type="entry name" value="SAM-dependent_MTases_sf"/>
</dbReference>
<dbReference type="InterPro" id="IPR041698">
    <property type="entry name" value="Methyltransf_25"/>
</dbReference>
<gene>
    <name evidence="2" type="ORF">KHLLAP_LOCUS11014</name>
</gene>
<feature type="domain" description="Methyltransferase" evidence="1">
    <location>
        <begin position="62"/>
        <end position="107"/>
    </location>
</feature>
<reference evidence="2" key="1">
    <citation type="submission" date="2023-10" db="EMBL/GenBank/DDBJ databases">
        <authorList>
            <person name="Hackl T."/>
        </authorList>
    </citation>
    <scope>NUCLEOTIDE SEQUENCE</scope>
</reference>
<evidence type="ECO:0000313" key="2">
    <source>
        <dbReference type="EMBL" id="CAJ2510546.1"/>
    </source>
</evidence>
<evidence type="ECO:0000313" key="3">
    <source>
        <dbReference type="Proteomes" id="UP001295740"/>
    </source>
</evidence>
<evidence type="ECO:0000259" key="1">
    <source>
        <dbReference type="Pfam" id="PF13649"/>
    </source>
</evidence>
<keyword evidence="3" id="KW-1185">Reference proteome</keyword>
<name>A0AAI8VT14_9PEZI</name>
<dbReference type="Gene3D" id="3.40.50.150">
    <property type="entry name" value="Vaccinia Virus protein VP39"/>
    <property type="match status" value="1"/>
</dbReference>